<evidence type="ECO:0000256" key="2">
    <source>
        <dbReference type="SAM" id="Phobius"/>
    </source>
</evidence>
<dbReference type="InterPro" id="IPR021787">
    <property type="entry name" value="DUF3352"/>
</dbReference>
<sequence>MSDQTNPPVHPHHPGAAGGPQGPNGPYSAPQDPRFGPQQPGTGAQSNQFGAQGNQGPWQQPAGQPPYQGGGQYQGRPPYQGGPAQQPYPGQPPYQSQTGYQGQHQGQAQYGGPQAGGGQPPYGPGFPAAQQWQPEPRKKRGKLIPLVAVLAVLAVIGGGGLFAYARLNGGGGQPAEVLPGTAVAYARVDLNPSAGQRVAALRYLMKFPSAKERIGLTGENDDLRQKLFELIKTEAGDDLADVDFDKDVKPWLGDRAGLAALPPSGDREKPDVVVAVQVKDEDKATKGLDKLFAKETDKPGRVFTDGYVLLGDNQAIVDAAASTAKDSPLSENAKFDGDMSALGEQGFASFWADTAGLSLLAQDDLTEQQRKAMPAGSMAAAVRFDAQYVELKGVVRSDEKVKTGSTDAGELVSQLPDTTAGAFALSGGAEMVDTMWAQLQKSSSELNLDELTKNFTAEYGLKLPDDLKPLLGRNLAVAMDKDDESGPKIAARMESDPAKAEQVVDKLMNLVRTRSAVRVPVEKAKDEDTLVIATDQAYADQVLKGGNLGQSENFKQAVPDSKGAVMVGFVDFEAAASLSDEISSNKDASALRSAGVTARQTGEGQAEFTLRVVAK</sequence>
<dbReference type="RefSeq" id="WP_012920525.1">
    <property type="nucleotide sequence ID" value="NC_013729.1"/>
</dbReference>
<feature type="compositionally biased region" description="Polar residues" evidence="1">
    <location>
        <begin position="39"/>
        <end position="49"/>
    </location>
</feature>
<dbReference type="AlphaFoldDB" id="D2Q0H7"/>
<feature type="region of interest" description="Disordered" evidence="1">
    <location>
        <begin position="1"/>
        <end position="137"/>
    </location>
</feature>
<evidence type="ECO:0008006" key="5">
    <source>
        <dbReference type="Google" id="ProtNLM"/>
    </source>
</evidence>
<protein>
    <recommendedName>
        <fullName evidence="5">DUF3352 domain-containing protein</fullName>
    </recommendedName>
</protein>
<dbReference type="Proteomes" id="UP000007967">
    <property type="component" value="Chromosome"/>
</dbReference>
<keyword evidence="2" id="KW-1133">Transmembrane helix</keyword>
<dbReference type="OrthoDB" id="5241887at2"/>
<keyword evidence="4" id="KW-1185">Reference proteome</keyword>
<reference evidence="4" key="1">
    <citation type="submission" date="2009-09" db="EMBL/GenBank/DDBJ databases">
        <title>The complete genome of Kribbella flavida DSM 17836.</title>
        <authorList>
            <consortium name="US DOE Joint Genome Institute (JGI-PGF)"/>
            <person name="Lucas S."/>
            <person name="Copeland A."/>
            <person name="Lapidus A."/>
            <person name="Glavina del Rio T."/>
            <person name="Dalin E."/>
            <person name="Tice H."/>
            <person name="Bruce D."/>
            <person name="Goodwin L."/>
            <person name="Pitluck S."/>
            <person name="Kyrpides N."/>
            <person name="Mavromatis K."/>
            <person name="Ivanova N."/>
            <person name="Saunders E."/>
            <person name="Brettin T."/>
            <person name="Detter J.C."/>
            <person name="Han C."/>
            <person name="Larimer F."/>
            <person name="Land M."/>
            <person name="Hauser L."/>
            <person name="Markowitz V."/>
            <person name="Cheng J.-F."/>
            <person name="Hugenholtz P."/>
            <person name="Woyke T."/>
            <person name="Wu D."/>
            <person name="Pukall R."/>
            <person name="Klenk H.-P."/>
            <person name="Eisen J.A."/>
        </authorList>
    </citation>
    <scope>NUCLEOTIDE SEQUENCE [LARGE SCALE GENOMIC DNA]</scope>
    <source>
        <strain evidence="4">DSM 17836 / JCM 10339 / NBRC 14399</strain>
    </source>
</reference>
<dbReference type="STRING" id="479435.Kfla_2904"/>
<name>D2Q0H7_KRIFD</name>
<feature type="compositionally biased region" description="Low complexity" evidence="1">
    <location>
        <begin position="74"/>
        <end position="112"/>
    </location>
</feature>
<evidence type="ECO:0000256" key="1">
    <source>
        <dbReference type="SAM" id="MobiDB-lite"/>
    </source>
</evidence>
<keyword evidence="2" id="KW-0472">Membrane</keyword>
<evidence type="ECO:0000313" key="3">
    <source>
        <dbReference type="EMBL" id="ADB31969.1"/>
    </source>
</evidence>
<dbReference type="KEGG" id="kfl:Kfla_2904"/>
<accession>D2Q0H7</accession>
<gene>
    <name evidence="3" type="ordered locus">Kfla_2904</name>
</gene>
<feature type="compositionally biased region" description="Low complexity" evidence="1">
    <location>
        <begin position="50"/>
        <end position="67"/>
    </location>
</feature>
<dbReference type="Pfam" id="PF11832">
    <property type="entry name" value="DUF3352"/>
    <property type="match status" value="2"/>
</dbReference>
<feature type="transmembrane region" description="Helical" evidence="2">
    <location>
        <begin position="143"/>
        <end position="165"/>
    </location>
</feature>
<evidence type="ECO:0000313" key="4">
    <source>
        <dbReference type="Proteomes" id="UP000007967"/>
    </source>
</evidence>
<keyword evidence="2" id="KW-0812">Transmembrane</keyword>
<proteinExistence type="predicted"/>
<reference evidence="3 4" key="2">
    <citation type="journal article" date="2010" name="Stand. Genomic Sci.">
        <title>Complete genome sequence of Kribbella flavida type strain (IFO 14399).</title>
        <authorList>
            <person name="Pukall R."/>
            <person name="Lapidus A."/>
            <person name="Glavina Del Rio T."/>
            <person name="Copeland A."/>
            <person name="Tice H."/>
            <person name="Cheng J.-F."/>
            <person name="Lucas S."/>
            <person name="Chen F."/>
            <person name="Nolan M."/>
            <person name="LaButti K."/>
            <person name="Pati A."/>
            <person name="Ivanova N."/>
            <person name="Mavrommatis K."/>
            <person name="Mikhailova N."/>
            <person name="Pitluck S."/>
            <person name="Bruce D."/>
            <person name="Goodwin L."/>
            <person name="Land M."/>
            <person name="Hauser L."/>
            <person name="Chang Y.-J."/>
            <person name="Jeffries C.D."/>
            <person name="Chen A."/>
            <person name="Palaniappan K."/>
            <person name="Chain P."/>
            <person name="Rohde M."/>
            <person name="Goeker M."/>
            <person name="Bristow J."/>
            <person name="Eisen J.A."/>
            <person name="Markowitz V."/>
            <person name="Hugenholtz P."/>
            <person name="Kyrpides N.C."/>
            <person name="Klenk H.-P."/>
            <person name="Brettin T."/>
        </authorList>
    </citation>
    <scope>NUCLEOTIDE SEQUENCE [LARGE SCALE GENOMIC DNA]</scope>
    <source>
        <strain evidence="4">DSM 17836 / JCM 10339 / NBRC 14399</strain>
    </source>
</reference>
<dbReference type="EMBL" id="CP001736">
    <property type="protein sequence ID" value="ADB31969.1"/>
    <property type="molecule type" value="Genomic_DNA"/>
</dbReference>
<organism evidence="3 4">
    <name type="scientific">Kribbella flavida (strain DSM 17836 / JCM 10339 / NBRC 14399)</name>
    <dbReference type="NCBI Taxonomy" id="479435"/>
    <lineage>
        <taxon>Bacteria</taxon>
        <taxon>Bacillati</taxon>
        <taxon>Actinomycetota</taxon>
        <taxon>Actinomycetes</taxon>
        <taxon>Propionibacteriales</taxon>
        <taxon>Kribbellaceae</taxon>
        <taxon>Kribbella</taxon>
    </lineage>
</organism>
<dbReference type="HOGENOM" id="CLU_030713_0_0_11"/>
<dbReference type="eggNOG" id="ENOG5030RUJ">
    <property type="taxonomic scope" value="Bacteria"/>
</dbReference>